<gene>
    <name evidence="7" type="primary">LOC108043180</name>
</gene>
<sequence length="922" mass="103662">MPDSRCPRPAEMRIALVLLLLGIISSSRAINCPWPCRCTWVVDSLYADCSRRSLETYPDFDGIPVEHLDLSGNKFMEFPTQYADIDSLLYLDLSNNHIAGLGSKTLIGFTSLRTLLLANNSFASWEALSPNEAFKYAPSLKRLGLDGNTLGTFGTGESFEMLGSQSLTELDLSSCGISNLGGDQLVNQLPSLERLNLANNKLVQMAALPSRTLRALDLSNCSIRDLPGFFLDAMQNLEALNLSRNTELQFGSLSDDPVLSYMLRRLDVSYCNLDDLEISGLPQLSELRLRGNLLRVVDASTFANNTMLEVLDLSENVIRVIGQDAFASLKRLKVLNLAFNEIARLDRNVVRNNDVLVDLNLSRNVLQKLTKIVSNSVRTLNMSWCEIGSIESTALSSLSAIQKLDLSNNLISDIPTFMRSETLQQLNLANCRLSTVRNNTFREFPELADLHLNGNRLTSPIPPNYFGGNKYLDQLWLGDNPWICDCHSPLFVEFYDYLTSKPAKIKDGNHLRCAAPAIFYGKLWEFACADVWIVNARSSSTGEKAWSVIMITLLGLGALVLGYACLQKFLRKRKIRDSEREFEEHEDELRRIRNLNDRILLEDATPSVQHAQEISLLPSYEDALRMPKLVRPVKSMMDLSGPERARNSRKLRRSQTHAEGDGSQSEAEEGLQLDSRQRFRSVEMLSNRDKERTAQYGPYRRTGYMEYNQSGSRRFSIEDSRFPAAHLKTQNLQSAEQIGNFQSYENSPYTKRKPKIAEIPPFKRVNVMADSVEFLTDPEYEDVALKHRSPFAKRKPKPPLPPSSLKVSAQVYTLQQSPVLELDPAIEDYFSAAKKQPSSSTIASDFQELDEPELKSLPDDNRSSVSRSDAEHDLERGKRKKRKNSASRRVSGGFTAANAGESSSSDSEHHALVHKPMRETLF</sequence>
<dbReference type="OrthoDB" id="1574204at2759"/>
<dbReference type="RefSeq" id="XP_016977242.2">
    <property type="nucleotide sequence ID" value="XM_017121753.2"/>
</dbReference>
<dbReference type="SMART" id="SM00368">
    <property type="entry name" value="LRR_RI"/>
    <property type="match status" value="3"/>
</dbReference>
<dbReference type="Pfam" id="PF12799">
    <property type="entry name" value="LRR_4"/>
    <property type="match status" value="1"/>
</dbReference>
<dbReference type="InterPro" id="IPR032675">
    <property type="entry name" value="LRR_dom_sf"/>
</dbReference>
<organism evidence="7">
    <name type="scientific">Drosophila rhopaloa</name>
    <name type="common">Fruit fly</name>
    <dbReference type="NCBI Taxonomy" id="1041015"/>
    <lineage>
        <taxon>Eukaryota</taxon>
        <taxon>Metazoa</taxon>
        <taxon>Ecdysozoa</taxon>
        <taxon>Arthropoda</taxon>
        <taxon>Hexapoda</taxon>
        <taxon>Insecta</taxon>
        <taxon>Pterygota</taxon>
        <taxon>Neoptera</taxon>
        <taxon>Endopterygota</taxon>
        <taxon>Diptera</taxon>
        <taxon>Brachycera</taxon>
        <taxon>Muscomorpha</taxon>
        <taxon>Ephydroidea</taxon>
        <taxon>Drosophilidae</taxon>
        <taxon>Drosophila</taxon>
        <taxon>Sophophora</taxon>
    </lineage>
</organism>
<keyword evidence="2" id="KW-0677">Repeat</keyword>
<dbReference type="SUPFAM" id="SSF52047">
    <property type="entry name" value="RNI-like"/>
    <property type="match status" value="1"/>
</dbReference>
<evidence type="ECO:0000313" key="7">
    <source>
        <dbReference type="RefSeq" id="XP_016977242.1"/>
    </source>
</evidence>
<evidence type="ECO:0000256" key="6">
    <source>
        <dbReference type="SAM" id="SignalP"/>
    </source>
</evidence>
<dbReference type="SMART" id="SM00369">
    <property type="entry name" value="LRR_TYP"/>
    <property type="match status" value="9"/>
</dbReference>
<dbReference type="Pfam" id="PF13855">
    <property type="entry name" value="LRR_8"/>
    <property type="match status" value="2"/>
</dbReference>
<evidence type="ECO:0000256" key="1">
    <source>
        <dbReference type="ARBA" id="ARBA00022614"/>
    </source>
</evidence>
<accession>A0A6P4EGA0</accession>
<name>A0A6P4EGA0_DRORH</name>
<dbReference type="PANTHER" id="PTHR24366">
    <property type="entry name" value="IG(IMMUNOGLOBULIN) AND LRR(LEUCINE RICH REPEAT) DOMAINS"/>
    <property type="match status" value="1"/>
</dbReference>
<keyword evidence="3" id="KW-0175">Coiled coil</keyword>
<dbReference type="AlphaFoldDB" id="A0A6P4EGA0"/>
<feature type="signal peptide" evidence="6">
    <location>
        <begin position="1"/>
        <end position="29"/>
    </location>
</feature>
<feature type="chain" id="PRO_5027873346" evidence="6">
    <location>
        <begin position="30"/>
        <end position="922"/>
    </location>
</feature>
<feature type="compositionally biased region" description="Basic and acidic residues" evidence="4">
    <location>
        <begin position="852"/>
        <end position="876"/>
    </location>
</feature>
<dbReference type="PRINTS" id="PR00019">
    <property type="entry name" value="LEURICHRPT"/>
</dbReference>
<evidence type="ECO:0000256" key="4">
    <source>
        <dbReference type="SAM" id="MobiDB-lite"/>
    </source>
</evidence>
<keyword evidence="5" id="KW-0812">Transmembrane</keyword>
<keyword evidence="5" id="KW-1133">Transmembrane helix</keyword>
<dbReference type="SUPFAM" id="SSF52058">
    <property type="entry name" value="L domain-like"/>
    <property type="match status" value="1"/>
</dbReference>
<feature type="transmembrane region" description="Helical" evidence="5">
    <location>
        <begin position="545"/>
        <end position="566"/>
    </location>
</feature>
<dbReference type="PROSITE" id="PS51450">
    <property type="entry name" value="LRR"/>
    <property type="match status" value="2"/>
</dbReference>
<protein>
    <submittedName>
        <fullName evidence="7">Platelet glycoprotein V isoform X1</fullName>
    </submittedName>
</protein>
<dbReference type="InterPro" id="IPR025875">
    <property type="entry name" value="Leu-rich_rpt_4"/>
</dbReference>
<evidence type="ECO:0000256" key="3">
    <source>
        <dbReference type="SAM" id="Coils"/>
    </source>
</evidence>
<reference evidence="7" key="1">
    <citation type="submission" date="2025-08" db="UniProtKB">
        <authorList>
            <consortium name="RefSeq"/>
        </authorList>
    </citation>
    <scope>IDENTIFICATION</scope>
</reference>
<evidence type="ECO:0000256" key="5">
    <source>
        <dbReference type="SAM" id="Phobius"/>
    </source>
</evidence>
<dbReference type="PANTHER" id="PTHR24366:SF168">
    <property type="entry name" value="GH22922P-RELATED"/>
    <property type="match status" value="1"/>
</dbReference>
<keyword evidence="1" id="KW-0433">Leucine-rich repeat</keyword>
<dbReference type="Gene3D" id="3.80.10.10">
    <property type="entry name" value="Ribonuclease Inhibitor"/>
    <property type="match status" value="3"/>
</dbReference>
<dbReference type="InterPro" id="IPR001611">
    <property type="entry name" value="Leu-rich_rpt"/>
</dbReference>
<dbReference type="RefSeq" id="XP_016977242.1">
    <property type="nucleotide sequence ID" value="XM_017121753.1"/>
</dbReference>
<evidence type="ECO:0000256" key="2">
    <source>
        <dbReference type="ARBA" id="ARBA00022737"/>
    </source>
</evidence>
<dbReference type="Pfam" id="PF13516">
    <property type="entry name" value="LRR_6"/>
    <property type="match status" value="1"/>
</dbReference>
<keyword evidence="5" id="KW-0472">Membrane</keyword>
<keyword evidence="6" id="KW-0732">Signal</keyword>
<dbReference type="InterPro" id="IPR003591">
    <property type="entry name" value="Leu-rich_rpt_typical-subtyp"/>
</dbReference>
<proteinExistence type="predicted"/>
<dbReference type="GeneID" id="108043180"/>
<feature type="compositionally biased region" description="Basic residues" evidence="4">
    <location>
        <begin position="877"/>
        <end position="886"/>
    </location>
</feature>
<feature type="compositionally biased region" description="Basic and acidic residues" evidence="4">
    <location>
        <begin position="906"/>
        <end position="922"/>
    </location>
</feature>
<feature type="coiled-coil region" evidence="3">
    <location>
        <begin position="575"/>
        <end position="602"/>
    </location>
</feature>
<feature type="region of interest" description="Disordered" evidence="4">
    <location>
        <begin position="840"/>
        <end position="922"/>
    </location>
</feature>
<feature type="region of interest" description="Disordered" evidence="4">
    <location>
        <begin position="634"/>
        <end position="681"/>
    </location>
</feature>